<feature type="compositionally biased region" description="Low complexity" evidence="1">
    <location>
        <begin position="120"/>
        <end position="133"/>
    </location>
</feature>
<dbReference type="EMBL" id="JABEBT010000071">
    <property type="protein sequence ID" value="KAF7633729.1"/>
    <property type="molecule type" value="Genomic_DNA"/>
</dbReference>
<dbReference type="InterPro" id="IPR013083">
    <property type="entry name" value="Znf_RING/FYVE/PHD"/>
</dbReference>
<keyword evidence="2" id="KW-1133">Transmembrane helix</keyword>
<dbReference type="Proteomes" id="UP000605970">
    <property type="component" value="Unassembled WGS sequence"/>
</dbReference>
<keyword evidence="2" id="KW-0472">Membrane</keyword>
<sequence length="219" mass="24148">MSANCPICKLDVPSSLAIMKCCNYVAHAKCIKKFINDYGHCHNCSQSATEDDILSIICDPPRQQNNNTQNVGNTTSRVQEVLTALMDRFRDFRTDSPQENAQIAQIGEAFESILGENKQNNGNTNPGGPSTSSTDDDQIKESGWDMLLRIIKSKEVRYIVLAIILALLCIFFWEVIFPAGGFAQIAELISGILAGLRAYAPQMALTFLGAVKAFFSFKK</sequence>
<evidence type="ECO:0000313" key="3">
    <source>
        <dbReference type="EMBL" id="KAF7633729.1"/>
    </source>
</evidence>
<reference evidence="3" key="1">
    <citation type="journal article" date="2020" name="Ecol. Evol.">
        <title>Genome structure and content of the rice root-knot nematode (Meloidogyne graminicola).</title>
        <authorList>
            <person name="Phan N.T."/>
            <person name="Danchin E.G.J."/>
            <person name="Klopp C."/>
            <person name="Perfus-Barbeoch L."/>
            <person name="Kozlowski D.K."/>
            <person name="Koutsovoulos G.D."/>
            <person name="Lopez-Roques C."/>
            <person name="Bouchez O."/>
            <person name="Zahm M."/>
            <person name="Besnard G."/>
            <person name="Bellafiore S."/>
        </authorList>
    </citation>
    <scope>NUCLEOTIDE SEQUENCE</scope>
    <source>
        <strain evidence="3">VN-18</strain>
    </source>
</reference>
<name>A0A8S9ZKA0_9BILA</name>
<comment type="caution">
    <text evidence="3">The sequence shown here is derived from an EMBL/GenBank/DDBJ whole genome shotgun (WGS) entry which is preliminary data.</text>
</comment>
<evidence type="ECO:0000256" key="1">
    <source>
        <dbReference type="SAM" id="MobiDB-lite"/>
    </source>
</evidence>
<dbReference type="OrthoDB" id="5896530at2759"/>
<evidence type="ECO:0000313" key="4">
    <source>
        <dbReference type="Proteomes" id="UP000605970"/>
    </source>
</evidence>
<dbReference type="Gene3D" id="3.30.40.10">
    <property type="entry name" value="Zinc/RING finger domain, C3HC4 (zinc finger)"/>
    <property type="match status" value="1"/>
</dbReference>
<evidence type="ECO:0000256" key="2">
    <source>
        <dbReference type="SAM" id="Phobius"/>
    </source>
</evidence>
<accession>A0A8S9ZKA0</accession>
<feature type="region of interest" description="Disordered" evidence="1">
    <location>
        <begin position="116"/>
        <end position="138"/>
    </location>
</feature>
<keyword evidence="4" id="KW-1185">Reference proteome</keyword>
<organism evidence="3 4">
    <name type="scientific">Meloidogyne graminicola</name>
    <dbReference type="NCBI Taxonomy" id="189291"/>
    <lineage>
        <taxon>Eukaryota</taxon>
        <taxon>Metazoa</taxon>
        <taxon>Ecdysozoa</taxon>
        <taxon>Nematoda</taxon>
        <taxon>Chromadorea</taxon>
        <taxon>Rhabditida</taxon>
        <taxon>Tylenchina</taxon>
        <taxon>Tylenchomorpha</taxon>
        <taxon>Tylenchoidea</taxon>
        <taxon>Meloidogynidae</taxon>
        <taxon>Meloidogyninae</taxon>
        <taxon>Meloidogyne</taxon>
    </lineage>
</organism>
<feature type="transmembrane region" description="Helical" evidence="2">
    <location>
        <begin position="156"/>
        <end position="176"/>
    </location>
</feature>
<dbReference type="AlphaFoldDB" id="A0A8S9ZKA0"/>
<feature type="transmembrane region" description="Helical" evidence="2">
    <location>
        <begin position="196"/>
        <end position="215"/>
    </location>
</feature>
<protein>
    <submittedName>
        <fullName evidence="3">RING-type domain-containing protein</fullName>
    </submittedName>
</protein>
<gene>
    <name evidence="3" type="ORF">Mgra_00006908</name>
</gene>
<keyword evidence="2" id="KW-0812">Transmembrane</keyword>
<proteinExistence type="predicted"/>